<dbReference type="RefSeq" id="WP_346226682.1">
    <property type="nucleotide sequence ID" value="NZ_JBDJAW010000012.1"/>
</dbReference>
<dbReference type="InterPro" id="IPR009003">
    <property type="entry name" value="Peptidase_S1_PA"/>
</dbReference>
<dbReference type="InterPro" id="IPR043504">
    <property type="entry name" value="Peptidase_S1_PA_chymotrypsin"/>
</dbReference>
<organism evidence="1 2">
    <name type="scientific">Microbispora maris</name>
    <dbReference type="NCBI Taxonomy" id="3144104"/>
    <lineage>
        <taxon>Bacteria</taxon>
        <taxon>Bacillati</taxon>
        <taxon>Actinomycetota</taxon>
        <taxon>Actinomycetes</taxon>
        <taxon>Streptosporangiales</taxon>
        <taxon>Streptosporangiaceae</taxon>
        <taxon>Microbispora</taxon>
    </lineage>
</organism>
<dbReference type="EMBL" id="JBDJAW010000012">
    <property type="protein sequence ID" value="MEN3536695.1"/>
    <property type="molecule type" value="Genomic_DNA"/>
</dbReference>
<protein>
    <submittedName>
        <fullName evidence="1">Uncharacterized protein</fullName>
    </submittedName>
</protein>
<dbReference type="Proteomes" id="UP001447516">
    <property type="component" value="Unassembled WGS sequence"/>
</dbReference>
<reference evidence="1 2" key="1">
    <citation type="submission" date="2024-05" db="EMBL/GenBank/DDBJ databases">
        <title>Microbispora sp.ZYX-F-249.</title>
        <authorList>
            <person name="Xie H."/>
        </authorList>
    </citation>
    <scope>NUCLEOTIDE SEQUENCE [LARGE SCALE GENOMIC DNA]</scope>
    <source>
        <strain evidence="1 2">ZYX-F-249</strain>
    </source>
</reference>
<proteinExistence type="predicted"/>
<evidence type="ECO:0000313" key="2">
    <source>
        <dbReference type="Proteomes" id="UP001447516"/>
    </source>
</evidence>
<name>A0ABV0AN07_9ACTN</name>
<evidence type="ECO:0000313" key="1">
    <source>
        <dbReference type="EMBL" id="MEN3536695.1"/>
    </source>
</evidence>
<sequence>MCVRPRRHLRGHGQWVFVPGFHQGKSPYGIYVGERIWTHRNFDAAEDYDFDYAFANVYNGVRLSSITQVSQAEYDAHTGAKWIQDGVPYTATAQDTGRLGDRVGGQGLIYNRRPDYFISAFGYPASPHPDGNSPYSGVTMKWSYGRVDRWYVSTNPATNSADNHVGIKSTFTPGADGAPMLASYSDGERLGYVSGLVSYFVDYDLNGRYDQITSAYFDGETGAVYREAAQVATGRVG</sequence>
<accession>A0ABV0AN07</accession>
<dbReference type="Gene3D" id="2.40.10.10">
    <property type="entry name" value="Trypsin-like serine proteases"/>
    <property type="match status" value="2"/>
</dbReference>
<comment type="caution">
    <text evidence="1">The sequence shown here is derived from an EMBL/GenBank/DDBJ whole genome shotgun (WGS) entry which is preliminary data.</text>
</comment>
<dbReference type="SUPFAM" id="SSF50494">
    <property type="entry name" value="Trypsin-like serine proteases"/>
    <property type="match status" value="1"/>
</dbReference>
<gene>
    <name evidence="1" type="ORF">AAH991_16390</name>
</gene>
<keyword evidence="2" id="KW-1185">Reference proteome</keyword>